<dbReference type="AlphaFoldDB" id="U3AI85"/>
<dbReference type="GO" id="GO:0008727">
    <property type="term" value="F:GDP-mannose mannosyl hydrolase activity"/>
    <property type="evidence" value="ECO:0007669"/>
    <property type="project" value="InterPro"/>
</dbReference>
<dbReference type="PIRSF" id="PIRSF037599">
    <property type="entry name" value="GDPMH"/>
    <property type="match status" value="1"/>
</dbReference>
<name>U3AI85_9VIBR</name>
<keyword evidence="9" id="KW-1185">Reference proteome</keyword>
<dbReference type="CDD" id="cd03430">
    <property type="entry name" value="NUDIX_GDPMH_NudD"/>
    <property type="match status" value="1"/>
</dbReference>
<feature type="site" description="Critical for catalysis" evidence="4">
    <location>
        <position position="136"/>
    </location>
</feature>
<proteinExistence type="predicted"/>
<keyword evidence="2 8" id="KW-0378">Hydrolase</keyword>
<evidence type="ECO:0000313" key="8">
    <source>
        <dbReference type="EMBL" id="GAD79641.1"/>
    </source>
</evidence>
<dbReference type="InterPro" id="IPR020084">
    <property type="entry name" value="NUDIX_hydrolase_CS"/>
</dbReference>
<evidence type="ECO:0000256" key="1">
    <source>
        <dbReference type="ARBA" id="ARBA00022723"/>
    </source>
</evidence>
<dbReference type="EMBL" id="BATM01000019">
    <property type="protein sequence ID" value="GAD79641.1"/>
    <property type="molecule type" value="Genomic_DNA"/>
</dbReference>
<dbReference type="PROSITE" id="PS00893">
    <property type="entry name" value="NUDIX_BOX"/>
    <property type="match status" value="1"/>
</dbReference>
<feature type="binding site" evidence="5">
    <location>
        <position position="135"/>
    </location>
    <ligand>
        <name>Mg(2+)</name>
        <dbReference type="ChEBI" id="CHEBI:18420"/>
    </ligand>
</feature>
<feature type="short sequence motif" description="Nudix box" evidence="6">
    <location>
        <begin position="63"/>
        <end position="84"/>
    </location>
</feature>
<dbReference type="GO" id="GO:0046872">
    <property type="term" value="F:metal ion binding"/>
    <property type="evidence" value="ECO:0007669"/>
    <property type="project" value="UniProtKB-KW"/>
</dbReference>
<dbReference type="STRING" id="1219080.VEZ01S_19_00560"/>
<dbReference type="NCBIfam" id="NF011963">
    <property type="entry name" value="PRK15434.1"/>
    <property type="match status" value="1"/>
</dbReference>
<dbReference type="SUPFAM" id="SSF55811">
    <property type="entry name" value="Nudix"/>
    <property type="match status" value="1"/>
</dbReference>
<dbReference type="Pfam" id="PF00293">
    <property type="entry name" value="NUDIX"/>
    <property type="match status" value="1"/>
</dbReference>
<evidence type="ECO:0000313" key="9">
    <source>
        <dbReference type="Proteomes" id="UP000016562"/>
    </source>
</evidence>
<dbReference type="Proteomes" id="UP000016562">
    <property type="component" value="Unassembled WGS sequence"/>
</dbReference>
<dbReference type="InterPro" id="IPR015797">
    <property type="entry name" value="NUDIX_hydrolase-like_dom_sf"/>
</dbReference>
<keyword evidence="1 5" id="KW-0479">Metal-binding</keyword>
<organism evidence="8 9">
    <name type="scientific">Vibrio ezurae NBRC 102218</name>
    <dbReference type="NCBI Taxonomy" id="1219080"/>
    <lineage>
        <taxon>Bacteria</taxon>
        <taxon>Pseudomonadati</taxon>
        <taxon>Pseudomonadota</taxon>
        <taxon>Gammaproteobacteria</taxon>
        <taxon>Vibrionales</taxon>
        <taxon>Vibrionaceae</taxon>
        <taxon>Vibrio</taxon>
    </lineage>
</organism>
<protein>
    <submittedName>
        <fullName evidence="8">GDP-mannose mannosyl hydrolase</fullName>
    </submittedName>
</protein>
<reference evidence="8 9" key="1">
    <citation type="submission" date="2013-09" db="EMBL/GenBank/DDBJ databases">
        <title>Whole genome shotgun sequence of Vibrio ezurae NBRC 102218.</title>
        <authorList>
            <person name="Yoshida I."/>
            <person name="Hosoyama A."/>
            <person name="Numata M."/>
            <person name="Hashimoto M."/>
            <person name="Hosoyama Y."/>
            <person name="Tsuchikane K."/>
            <person name="Noguchi M."/>
            <person name="Hirakata S."/>
            <person name="Ichikawa N."/>
            <person name="Ohji S."/>
            <person name="Yamazoe A."/>
            <person name="Fujita N."/>
        </authorList>
    </citation>
    <scope>NUCLEOTIDE SEQUENCE [LARGE SCALE GENOMIC DNA]</scope>
    <source>
        <strain evidence="8 9">NBRC 102218</strain>
    </source>
</reference>
<feature type="binding site" evidence="5">
    <location>
        <position position="82"/>
    </location>
    <ligand>
        <name>Mg(2+)</name>
        <dbReference type="ChEBI" id="CHEBI:18420"/>
    </ligand>
</feature>
<dbReference type="eggNOG" id="COG1051">
    <property type="taxonomic scope" value="Bacteria"/>
</dbReference>
<dbReference type="InterPro" id="IPR000086">
    <property type="entry name" value="NUDIX_hydrolase_dom"/>
</dbReference>
<dbReference type="InterPro" id="IPR033715">
    <property type="entry name" value="GDPMH"/>
</dbReference>
<accession>U3AI85</accession>
<evidence type="ECO:0000256" key="3">
    <source>
        <dbReference type="ARBA" id="ARBA00022842"/>
    </source>
</evidence>
<evidence type="ECO:0000256" key="6">
    <source>
        <dbReference type="PIRSR" id="PIRSR037599-4"/>
    </source>
</evidence>
<evidence type="ECO:0000256" key="2">
    <source>
        <dbReference type="ARBA" id="ARBA00022801"/>
    </source>
</evidence>
<dbReference type="PANTHER" id="PTHR43046:SF12">
    <property type="entry name" value="GDP-MANNOSE MANNOSYL HYDROLASE"/>
    <property type="match status" value="1"/>
</dbReference>
<feature type="domain" description="Nudix hydrolase" evidence="7">
    <location>
        <begin position="26"/>
        <end position="164"/>
    </location>
</feature>
<comment type="caution">
    <text evidence="8">The sequence shown here is derived from an EMBL/GenBank/DDBJ whole genome shotgun (WGS) entry which is preliminary data.</text>
</comment>
<dbReference type="PROSITE" id="PS51462">
    <property type="entry name" value="NUDIX"/>
    <property type="match status" value="1"/>
</dbReference>
<evidence type="ECO:0000256" key="5">
    <source>
        <dbReference type="PIRSR" id="PIRSR037599-3"/>
    </source>
</evidence>
<feature type="binding site" evidence="5">
    <location>
        <position position="62"/>
    </location>
    <ligand>
        <name>Mg(2+)</name>
        <dbReference type="ChEBI" id="CHEBI:18420"/>
    </ligand>
</feature>
<dbReference type="PANTHER" id="PTHR43046">
    <property type="entry name" value="GDP-MANNOSE MANNOSYL HYDROLASE"/>
    <property type="match status" value="1"/>
</dbReference>
<evidence type="ECO:0000259" key="7">
    <source>
        <dbReference type="PROSITE" id="PS51462"/>
    </source>
</evidence>
<evidence type="ECO:0000256" key="4">
    <source>
        <dbReference type="PIRSR" id="PIRSR037599-1"/>
    </source>
</evidence>
<sequence>MSEHYCSEHTMENTRLDITTFKTVVAATPLISMDLVVRNASGDVLLGERTNRPAQGYWFVPGGRILKDETFDAAFKRLTHAELGVELMLSDARFLGPYEHHYTDNFSEDEFSTHYVVLGYEVILDVAIEALPRDQHQAYQWWSVEALLKSDKVHQNTKDYFLKK</sequence>
<keyword evidence="3 5" id="KW-0460">Magnesium</keyword>
<comment type="cofactor">
    <cofactor evidence="5">
        <name>Mg(2+)</name>
        <dbReference type="ChEBI" id="CHEBI:18420"/>
    </cofactor>
    <text evidence="5">Binds 1 Mg(2+) ion per subunit.</text>
</comment>
<gene>
    <name evidence="8" type="primary">nudD</name>
    <name evidence="8" type="ORF">VEZ01S_19_00560</name>
</gene>
<dbReference type="Gene3D" id="3.90.79.10">
    <property type="entry name" value="Nucleoside Triphosphate Pyrophosphohydrolase"/>
    <property type="match status" value="1"/>
</dbReference>